<protein>
    <submittedName>
        <fullName evidence="3">Calcium-binding protein</fullName>
    </submittedName>
</protein>
<evidence type="ECO:0000256" key="1">
    <source>
        <dbReference type="SAM" id="MobiDB-lite"/>
    </source>
</evidence>
<evidence type="ECO:0000259" key="2">
    <source>
        <dbReference type="SMART" id="SM00894"/>
    </source>
</evidence>
<evidence type="ECO:0000313" key="3">
    <source>
        <dbReference type="EMBL" id="AMU88255.1"/>
    </source>
</evidence>
<dbReference type="Pfam" id="PF05901">
    <property type="entry name" value="Excalibur"/>
    <property type="match status" value="1"/>
</dbReference>
<accession>A0AAC8YXU7</accession>
<keyword evidence="4" id="KW-1185">Reference proteome</keyword>
<sequence>MARARAPQEGDYWRRCDDARAAGSAPIYRGEPGFRDSLDADNDGIACEPYRGQ</sequence>
<reference evidence="4" key="1">
    <citation type="submission" date="2015-11" db="EMBL/GenBank/DDBJ databases">
        <title>Complete genome sequence of a polyethylene-glycol degrader Sphingopyxis macrogoltabida 203N (NBRC 111659).</title>
        <authorList>
            <person name="Yoshiyuki O."/>
            <person name="Shouta N."/>
            <person name="Nagata Y."/>
            <person name="Numata M."/>
            <person name="Tsuchikane K."/>
            <person name="Hosoyama A."/>
            <person name="Yamazoe A."/>
            <person name="Tsuda M."/>
            <person name="Fujita N."/>
            <person name="Kawai F."/>
        </authorList>
    </citation>
    <scope>NUCLEOTIDE SEQUENCE [LARGE SCALE GENOMIC DNA]</scope>
    <source>
        <strain evidence="4">203N</strain>
    </source>
</reference>
<name>A0AAC8YXU7_SPHMC</name>
<feature type="region of interest" description="Disordered" evidence="1">
    <location>
        <begin position="27"/>
        <end position="53"/>
    </location>
</feature>
<organism evidence="3 4">
    <name type="scientific">Sphingopyxis macrogoltabida</name>
    <name type="common">Sphingomonas macrogoltabidus</name>
    <dbReference type="NCBI Taxonomy" id="33050"/>
    <lineage>
        <taxon>Bacteria</taxon>
        <taxon>Pseudomonadati</taxon>
        <taxon>Pseudomonadota</taxon>
        <taxon>Alphaproteobacteria</taxon>
        <taxon>Sphingomonadales</taxon>
        <taxon>Sphingomonadaceae</taxon>
        <taxon>Sphingopyxis</taxon>
    </lineage>
</organism>
<dbReference type="EMBL" id="CP013344">
    <property type="protein sequence ID" value="AMU88255.1"/>
    <property type="molecule type" value="Genomic_DNA"/>
</dbReference>
<dbReference type="KEGG" id="smaz:LH19_04295"/>
<dbReference type="AlphaFoldDB" id="A0AAC8YXU7"/>
<reference evidence="3 4" key="2">
    <citation type="journal article" date="2016" name="Genome Announc.">
        <title>Complete Genome Sequence of Sphingopyxis macrogoltabida Strain 203N (NBRC 111659), a Polyethylene Glycol Degrader.</title>
        <authorList>
            <person name="Ohtsubo Y."/>
            <person name="Nonoyama S."/>
            <person name="Nagata Y."/>
            <person name="Numata M."/>
            <person name="Tsuchikane K."/>
            <person name="Hosoyama A."/>
            <person name="Yamazoe A."/>
            <person name="Tsuda M."/>
            <person name="Fujita N."/>
            <person name="Kawai F."/>
        </authorList>
    </citation>
    <scope>NUCLEOTIDE SEQUENCE [LARGE SCALE GENOMIC DNA]</scope>
    <source>
        <strain evidence="3 4">203N</strain>
    </source>
</reference>
<gene>
    <name evidence="3" type="ORF">ATM17_04255</name>
</gene>
<feature type="domain" description="Excalibur calcium-binding" evidence="2">
    <location>
        <begin position="12"/>
        <end position="48"/>
    </location>
</feature>
<proteinExistence type="predicted"/>
<evidence type="ECO:0000313" key="4">
    <source>
        <dbReference type="Proteomes" id="UP000076088"/>
    </source>
</evidence>
<dbReference type="Proteomes" id="UP000076088">
    <property type="component" value="Chromosome"/>
</dbReference>
<dbReference type="InterPro" id="IPR008613">
    <property type="entry name" value="Excalibur_Ca-bd_domain"/>
</dbReference>
<dbReference type="SMART" id="SM00894">
    <property type="entry name" value="Excalibur"/>
    <property type="match status" value="1"/>
</dbReference>